<sequence length="113" mass="13657">MESPNDMYLTVDFHYNGMFAPNPLVYLDRMRMLVRDVDFGGMKYREFMLWVSKLTRRRCDNLYYYSSHERLAEGIRGIDSDVDYFEFIEDGYIAKNELRMDVYIDHQNEPILD</sequence>
<evidence type="ECO:0000313" key="2">
    <source>
        <dbReference type="Proteomes" id="UP001177003"/>
    </source>
</evidence>
<gene>
    <name evidence="1" type="ORF">LSALG_LOCUS25543</name>
</gene>
<accession>A0AA36E8F9</accession>
<protein>
    <submittedName>
        <fullName evidence="1">Uncharacterized protein</fullName>
    </submittedName>
</protein>
<reference evidence="1" key="1">
    <citation type="submission" date="2023-04" db="EMBL/GenBank/DDBJ databases">
        <authorList>
            <person name="Vijverberg K."/>
            <person name="Xiong W."/>
            <person name="Schranz E."/>
        </authorList>
    </citation>
    <scope>NUCLEOTIDE SEQUENCE</scope>
</reference>
<dbReference type="AlphaFoldDB" id="A0AA36E8F9"/>
<name>A0AA36E8F9_LACSI</name>
<proteinExistence type="predicted"/>
<organism evidence="1 2">
    <name type="scientific">Lactuca saligna</name>
    <name type="common">Willowleaf lettuce</name>
    <dbReference type="NCBI Taxonomy" id="75948"/>
    <lineage>
        <taxon>Eukaryota</taxon>
        <taxon>Viridiplantae</taxon>
        <taxon>Streptophyta</taxon>
        <taxon>Embryophyta</taxon>
        <taxon>Tracheophyta</taxon>
        <taxon>Spermatophyta</taxon>
        <taxon>Magnoliopsida</taxon>
        <taxon>eudicotyledons</taxon>
        <taxon>Gunneridae</taxon>
        <taxon>Pentapetalae</taxon>
        <taxon>asterids</taxon>
        <taxon>campanulids</taxon>
        <taxon>Asterales</taxon>
        <taxon>Asteraceae</taxon>
        <taxon>Cichorioideae</taxon>
        <taxon>Cichorieae</taxon>
        <taxon>Lactucinae</taxon>
        <taxon>Lactuca</taxon>
    </lineage>
</organism>
<dbReference type="Proteomes" id="UP001177003">
    <property type="component" value="Chromosome 5"/>
</dbReference>
<dbReference type="EMBL" id="OX465081">
    <property type="protein sequence ID" value="CAI9286107.1"/>
    <property type="molecule type" value="Genomic_DNA"/>
</dbReference>
<evidence type="ECO:0000313" key="1">
    <source>
        <dbReference type="EMBL" id="CAI9286107.1"/>
    </source>
</evidence>
<keyword evidence="2" id="KW-1185">Reference proteome</keyword>